<evidence type="ECO:0000313" key="2">
    <source>
        <dbReference type="Proteomes" id="UP000618579"/>
    </source>
</evidence>
<protein>
    <submittedName>
        <fullName evidence="1">Uncharacterized protein</fullName>
    </submittedName>
</protein>
<dbReference type="RefSeq" id="WP_171683981.1">
    <property type="nucleotide sequence ID" value="NZ_WHNZ01000027.1"/>
</dbReference>
<dbReference type="Proteomes" id="UP000618579">
    <property type="component" value="Unassembled WGS sequence"/>
</dbReference>
<name>A0ABX1ZNB5_9BACL</name>
<gene>
    <name evidence="1" type="ORF">GC097_14130</name>
</gene>
<accession>A0ABX1ZNB5</accession>
<keyword evidence="2" id="KW-1185">Reference proteome</keyword>
<organism evidence="1 2">
    <name type="scientific">Paenibacillus planticolens</name>
    <dbReference type="NCBI Taxonomy" id="2654976"/>
    <lineage>
        <taxon>Bacteria</taxon>
        <taxon>Bacillati</taxon>
        <taxon>Bacillota</taxon>
        <taxon>Bacilli</taxon>
        <taxon>Bacillales</taxon>
        <taxon>Paenibacillaceae</taxon>
        <taxon>Paenibacillus</taxon>
    </lineage>
</organism>
<comment type="caution">
    <text evidence="1">The sequence shown here is derived from an EMBL/GenBank/DDBJ whole genome shotgun (WGS) entry which is preliminary data.</text>
</comment>
<reference evidence="1 2" key="1">
    <citation type="submission" date="2019-10" db="EMBL/GenBank/DDBJ databases">
        <title>Description of Paenibacillus pedi sp. nov.</title>
        <authorList>
            <person name="Carlier A."/>
            <person name="Qi S."/>
        </authorList>
    </citation>
    <scope>NUCLEOTIDE SEQUENCE [LARGE SCALE GENOMIC DNA]</scope>
    <source>
        <strain evidence="1 2">LMG 31457</strain>
    </source>
</reference>
<dbReference type="EMBL" id="WHNZ01000027">
    <property type="protein sequence ID" value="NOV01153.1"/>
    <property type="molecule type" value="Genomic_DNA"/>
</dbReference>
<proteinExistence type="predicted"/>
<evidence type="ECO:0000313" key="1">
    <source>
        <dbReference type="EMBL" id="NOV01153.1"/>
    </source>
</evidence>
<sequence>MLNDNEIGVGTGTMHILTDYQLELWIRNTSPECRHFSPDEPDWRQLTQYAAYHAINDWYSLPLKSRTLFSLTKQFERRWTNKFRKFESLAFYMDVKRSVLTHLYKALTGENAVECPLMLFESSPVWVEELHSGLSQIMQVMAPAKDSFVIHKYVMEENEAAMQLFFHMTVIFCVKAFGKMPESLQVWNMLNGKQYRMNREEMDLSRSMDYLKLVKEVYLERDACPCCSARLVM</sequence>